<name>A0A1E5Q139_9ACTN</name>
<reference evidence="1 2" key="1">
    <citation type="submission" date="2016-08" db="EMBL/GenBank/DDBJ databases">
        <title>The complete genome of Streptomyces subrutilus 10-1-1.</title>
        <authorList>
            <person name="Chen X."/>
        </authorList>
    </citation>
    <scope>NUCLEOTIDE SEQUENCE [LARGE SCALE GENOMIC DNA]</scope>
    <source>
        <strain evidence="1 2">10-1-1</strain>
    </source>
</reference>
<evidence type="ECO:0000313" key="2">
    <source>
        <dbReference type="Proteomes" id="UP000095705"/>
    </source>
</evidence>
<sequence>MTGNDGGWRLMRRGALLGTITITEADFPWLRGRFTPEPAFAEVRPWFEAVLALLEAEVHDERFDAAYEPIPQALALVSPNGPVADFLLHIDGEEAWFRWSDEPPGA</sequence>
<dbReference type="EMBL" id="MEHK01000001">
    <property type="protein sequence ID" value="OEJ35535.1"/>
    <property type="molecule type" value="Genomic_DNA"/>
</dbReference>
<dbReference type="OrthoDB" id="3394546at2"/>
<comment type="caution">
    <text evidence="1">The sequence shown here is derived from an EMBL/GenBank/DDBJ whole genome shotgun (WGS) entry which is preliminary data.</text>
</comment>
<proteinExistence type="predicted"/>
<dbReference type="STRING" id="36818.BGK67_07405"/>
<dbReference type="AlphaFoldDB" id="A0A1E5Q139"/>
<evidence type="ECO:0000313" key="1">
    <source>
        <dbReference type="EMBL" id="OEJ35535.1"/>
    </source>
</evidence>
<dbReference type="RefSeq" id="WP_069923713.1">
    <property type="nucleotide sequence ID" value="NZ_MEHK01000001.1"/>
</dbReference>
<accession>A0A1E5Q139</accession>
<gene>
    <name evidence="1" type="ORF">BGK67_07405</name>
</gene>
<protein>
    <submittedName>
        <fullName evidence="1">Uncharacterized protein</fullName>
    </submittedName>
</protein>
<keyword evidence="2" id="KW-1185">Reference proteome</keyword>
<organism evidence="1 2">
    <name type="scientific">Streptomyces subrutilus</name>
    <dbReference type="NCBI Taxonomy" id="36818"/>
    <lineage>
        <taxon>Bacteria</taxon>
        <taxon>Bacillati</taxon>
        <taxon>Actinomycetota</taxon>
        <taxon>Actinomycetes</taxon>
        <taxon>Kitasatosporales</taxon>
        <taxon>Streptomycetaceae</taxon>
        <taxon>Streptomyces</taxon>
    </lineage>
</organism>
<dbReference type="Proteomes" id="UP000095705">
    <property type="component" value="Unassembled WGS sequence"/>
</dbReference>